<dbReference type="PANTHER" id="PTHR32251:SF23">
    <property type="entry name" value="3-OXO-5-ALPHA-STEROID 4-DEHYDROGENASE (DUF1295)"/>
    <property type="match status" value="1"/>
</dbReference>
<evidence type="ECO:0000313" key="2">
    <source>
        <dbReference type="EMBL" id="DAZ95831.1"/>
    </source>
</evidence>
<feature type="transmembrane region" description="Helical" evidence="1">
    <location>
        <begin position="130"/>
        <end position="152"/>
    </location>
</feature>
<name>A0AAV2YPW8_9STRA</name>
<protein>
    <recommendedName>
        <fullName evidence="4">Steroid 5-alpha reductase C-terminal domain-containing protein</fullName>
    </recommendedName>
</protein>
<dbReference type="Gene3D" id="1.20.120.1630">
    <property type="match status" value="1"/>
</dbReference>
<dbReference type="Pfam" id="PF06966">
    <property type="entry name" value="DUF1295"/>
    <property type="match status" value="1"/>
</dbReference>
<feature type="transmembrane region" description="Helical" evidence="1">
    <location>
        <begin position="172"/>
        <end position="188"/>
    </location>
</feature>
<evidence type="ECO:0000256" key="1">
    <source>
        <dbReference type="SAM" id="Phobius"/>
    </source>
</evidence>
<keyword evidence="1" id="KW-0812">Transmembrane</keyword>
<evidence type="ECO:0008006" key="4">
    <source>
        <dbReference type="Google" id="ProtNLM"/>
    </source>
</evidence>
<feature type="transmembrane region" description="Helical" evidence="1">
    <location>
        <begin position="236"/>
        <end position="267"/>
    </location>
</feature>
<dbReference type="PROSITE" id="PS50244">
    <property type="entry name" value="S5A_REDUCTASE"/>
    <property type="match status" value="1"/>
</dbReference>
<keyword evidence="3" id="KW-1185">Reference proteome</keyword>
<dbReference type="AlphaFoldDB" id="A0AAV2YPW8"/>
<dbReference type="EMBL" id="DAKRPA010000188">
    <property type="protein sequence ID" value="DAZ95831.1"/>
    <property type="molecule type" value="Genomic_DNA"/>
</dbReference>
<comment type="caution">
    <text evidence="2">The sequence shown here is derived from an EMBL/GenBank/DDBJ whole genome shotgun (WGS) entry which is preliminary data.</text>
</comment>
<reference evidence="2" key="1">
    <citation type="submission" date="2022-11" db="EMBL/GenBank/DDBJ databases">
        <authorList>
            <person name="Morgan W.R."/>
            <person name="Tartar A."/>
        </authorList>
    </citation>
    <scope>NUCLEOTIDE SEQUENCE</scope>
    <source>
        <strain evidence="2">ARSEF 373</strain>
    </source>
</reference>
<feature type="transmembrane region" description="Helical" evidence="1">
    <location>
        <begin position="27"/>
        <end position="49"/>
    </location>
</feature>
<keyword evidence="1" id="KW-1133">Transmembrane helix</keyword>
<gene>
    <name evidence="2" type="ORF">N0F65_008550</name>
</gene>
<proteinExistence type="predicted"/>
<sequence length="308" mass="35486">MKWQVLWQHVVDAAHEAAQAPPSNFSALSALAGSLRILAAVIVICWLASVVTRNYSHVDRIWSIIPFVYVWHFAIKAWTQDGAWSDRLVLMTALATLWGLRLTFNFWRKGGYSLSEEDYRWAVLRQHMHWVLYQIFNVIFIAAYQNVLLYLIAFPAYAAYLNRSVPLQPLDWVAAALFVFFLVLETVADQQQWVFYQNKYARLRAKQPLEGDAKAGFNRSGLFRYSRHPNFFAEQLIWCSFYLFSVAATGVLINGFGLGAALLVLLFQGSTEFTEYITARKYPEYKAYQKAVSRLVPWFPSSVKAHEE</sequence>
<reference evidence="2" key="2">
    <citation type="journal article" date="2023" name="Microbiol Resour">
        <title>Decontamination and Annotation of the Draft Genome Sequence of the Oomycete Lagenidium giganteum ARSEF 373.</title>
        <authorList>
            <person name="Morgan W.R."/>
            <person name="Tartar A."/>
        </authorList>
    </citation>
    <scope>NUCLEOTIDE SEQUENCE</scope>
    <source>
        <strain evidence="2">ARSEF 373</strain>
    </source>
</reference>
<accession>A0AAV2YPW8</accession>
<evidence type="ECO:0000313" key="3">
    <source>
        <dbReference type="Proteomes" id="UP001146120"/>
    </source>
</evidence>
<dbReference type="Proteomes" id="UP001146120">
    <property type="component" value="Unassembled WGS sequence"/>
</dbReference>
<dbReference type="InterPro" id="IPR010721">
    <property type="entry name" value="UstE-like"/>
</dbReference>
<keyword evidence="1" id="KW-0472">Membrane</keyword>
<dbReference type="PANTHER" id="PTHR32251">
    <property type="entry name" value="3-OXO-5-ALPHA-STEROID 4-DEHYDROGENASE"/>
    <property type="match status" value="1"/>
</dbReference>
<dbReference type="GO" id="GO:0016020">
    <property type="term" value="C:membrane"/>
    <property type="evidence" value="ECO:0007669"/>
    <property type="project" value="TreeGrafter"/>
</dbReference>
<organism evidence="2 3">
    <name type="scientific">Lagenidium giganteum</name>
    <dbReference type="NCBI Taxonomy" id="4803"/>
    <lineage>
        <taxon>Eukaryota</taxon>
        <taxon>Sar</taxon>
        <taxon>Stramenopiles</taxon>
        <taxon>Oomycota</taxon>
        <taxon>Peronosporomycetes</taxon>
        <taxon>Pythiales</taxon>
        <taxon>Pythiaceae</taxon>
    </lineage>
</organism>